<dbReference type="Gene3D" id="1.20.144.10">
    <property type="entry name" value="Phosphatidic acid phosphatase type 2/haloperoxidase"/>
    <property type="match status" value="1"/>
</dbReference>
<feature type="transmembrane region" description="Helical" evidence="2">
    <location>
        <begin position="260"/>
        <end position="281"/>
    </location>
</feature>
<comment type="caution">
    <text evidence="4">The sequence shown here is derived from an EMBL/GenBank/DDBJ whole genome shotgun (WGS) entry which is preliminary data.</text>
</comment>
<dbReference type="EMBL" id="JBIRUQ010000001">
    <property type="protein sequence ID" value="MFI1459935.1"/>
    <property type="molecule type" value="Genomic_DNA"/>
</dbReference>
<dbReference type="Pfam" id="PF01569">
    <property type="entry name" value="PAP2"/>
    <property type="match status" value="1"/>
</dbReference>
<evidence type="ECO:0000259" key="3">
    <source>
        <dbReference type="Pfam" id="PF01569"/>
    </source>
</evidence>
<evidence type="ECO:0000256" key="2">
    <source>
        <dbReference type="SAM" id="Phobius"/>
    </source>
</evidence>
<dbReference type="InterPro" id="IPR036938">
    <property type="entry name" value="PAP2/HPO_sf"/>
</dbReference>
<feature type="transmembrane region" description="Helical" evidence="2">
    <location>
        <begin position="66"/>
        <end position="84"/>
    </location>
</feature>
<evidence type="ECO:0000256" key="1">
    <source>
        <dbReference type="SAM" id="MobiDB-lite"/>
    </source>
</evidence>
<reference evidence="4 5" key="1">
    <citation type="submission" date="2024-10" db="EMBL/GenBank/DDBJ databases">
        <title>The Natural Products Discovery Center: Release of the First 8490 Sequenced Strains for Exploring Actinobacteria Biosynthetic Diversity.</title>
        <authorList>
            <person name="Kalkreuter E."/>
            <person name="Kautsar S.A."/>
            <person name="Yang D."/>
            <person name="Bader C.D."/>
            <person name="Teijaro C.N."/>
            <person name="Fluegel L."/>
            <person name="Davis C.M."/>
            <person name="Simpson J.R."/>
            <person name="Lauterbach L."/>
            <person name="Steele A.D."/>
            <person name="Gui C."/>
            <person name="Meng S."/>
            <person name="Li G."/>
            <person name="Viehrig K."/>
            <person name="Ye F."/>
            <person name="Su P."/>
            <person name="Kiefer A.F."/>
            <person name="Nichols A."/>
            <person name="Cepeda A.J."/>
            <person name="Yan W."/>
            <person name="Fan B."/>
            <person name="Jiang Y."/>
            <person name="Adhikari A."/>
            <person name="Zheng C.-J."/>
            <person name="Schuster L."/>
            <person name="Cowan T.M."/>
            <person name="Smanski M.J."/>
            <person name="Chevrette M.G."/>
            <person name="De Carvalho L.P.S."/>
            <person name="Shen B."/>
        </authorList>
    </citation>
    <scope>NUCLEOTIDE SEQUENCE [LARGE SCALE GENOMIC DNA]</scope>
    <source>
        <strain evidence="4 5">NPDC020568</strain>
    </source>
</reference>
<dbReference type="Proteomes" id="UP001611263">
    <property type="component" value="Unassembled WGS sequence"/>
</dbReference>
<protein>
    <submittedName>
        <fullName evidence="4">Phosphatase PAP2 family protein</fullName>
    </submittedName>
</protein>
<keyword evidence="5" id="KW-1185">Reference proteome</keyword>
<accession>A0ABW7TKT0</accession>
<dbReference type="RefSeq" id="WP_051157672.1">
    <property type="nucleotide sequence ID" value="NZ_JBIRUQ010000001.1"/>
</dbReference>
<feature type="domain" description="Phosphatidic acid phosphatase type 2/haloperoxidase" evidence="3">
    <location>
        <begin position="92"/>
        <end position="204"/>
    </location>
</feature>
<gene>
    <name evidence="4" type="ORF">ACH4WX_04350</name>
</gene>
<keyword evidence="2" id="KW-0472">Membrane</keyword>
<dbReference type="GeneID" id="93505822"/>
<dbReference type="SUPFAM" id="SSF48317">
    <property type="entry name" value="Acid phosphatase/Vanadium-dependent haloperoxidase"/>
    <property type="match status" value="1"/>
</dbReference>
<evidence type="ECO:0000313" key="5">
    <source>
        <dbReference type="Proteomes" id="UP001611263"/>
    </source>
</evidence>
<feature type="transmembrane region" description="Helical" evidence="2">
    <location>
        <begin position="12"/>
        <end position="31"/>
    </location>
</feature>
<feature type="transmembrane region" description="Helical" evidence="2">
    <location>
        <begin position="185"/>
        <end position="202"/>
    </location>
</feature>
<feature type="transmembrane region" description="Helical" evidence="2">
    <location>
        <begin position="91"/>
        <end position="112"/>
    </location>
</feature>
<proteinExistence type="predicted"/>
<feature type="transmembrane region" description="Helical" evidence="2">
    <location>
        <begin position="156"/>
        <end position="173"/>
    </location>
</feature>
<feature type="transmembrane region" description="Helical" evidence="2">
    <location>
        <begin position="132"/>
        <end position="149"/>
    </location>
</feature>
<keyword evidence="2" id="KW-0812">Transmembrane</keyword>
<organism evidence="4 5">
    <name type="scientific">Nocardia carnea</name>
    <dbReference type="NCBI Taxonomy" id="37328"/>
    <lineage>
        <taxon>Bacteria</taxon>
        <taxon>Bacillati</taxon>
        <taxon>Actinomycetota</taxon>
        <taxon>Actinomycetes</taxon>
        <taxon>Mycobacteriales</taxon>
        <taxon>Nocardiaceae</taxon>
        <taxon>Nocardia</taxon>
    </lineage>
</organism>
<name>A0ABW7TKT0_9NOCA</name>
<feature type="transmembrane region" description="Helical" evidence="2">
    <location>
        <begin position="214"/>
        <end position="240"/>
    </location>
</feature>
<dbReference type="InterPro" id="IPR000326">
    <property type="entry name" value="PAP2/HPO"/>
</dbReference>
<sequence>MNSQLPSTAARRWLVIAAVAFGAAVAVYLLAVCTETGQRLENAALRGADEASSRDAAQASHALNQITVYSLGVAVVLVALIGLLRRRIDLAVAAVGVIVGGQLVVQVLKRYLLPRPELVDVTAGYAHNSLPSGHTTIAMTVLFATVIVVPYRWRGVAMLVVLTWAVGIGHYTLTAKWHRLSDTLAADAIALALACLVSWWLARREALGRDEGRPRILPIVLATLMSVMALVTLILGGILWGIPLTQKGLDTATGDYAWEIYLGATAFASAGSIIAALIFLASWRRIDSTGRIADAVPGTARPDGRAEHRPRSPASPTPFP</sequence>
<evidence type="ECO:0000313" key="4">
    <source>
        <dbReference type="EMBL" id="MFI1459935.1"/>
    </source>
</evidence>
<keyword evidence="2" id="KW-1133">Transmembrane helix</keyword>
<feature type="region of interest" description="Disordered" evidence="1">
    <location>
        <begin position="294"/>
        <end position="320"/>
    </location>
</feature>